<dbReference type="RefSeq" id="WP_123870924.1">
    <property type="nucleotide sequence ID" value="NZ_CP033932.1"/>
</dbReference>
<organism evidence="5 6">
    <name type="scientific">Chryseobacterium bernardetii</name>
    <dbReference type="NCBI Taxonomy" id="1241978"/>
    <lineage>
        <taxon>Bacteria</taxon>
        <taxon>Pseudomonadati</taxon>
        <taxon>Bacteroidota</taxon>
        <taxon>Flavobacteriia</taxon>
        <taxon>Flavobacteriales</taxon>
        <taxon>Weeksellaceae</taxon>
        <taxon>Chryseobacterium group</taxon>
        <taxon>Chryseobacterium</taxon>
    </lineage>
</organism>
<keyword evidence="2" id="KW-0680">Restriction system</keyword>
<keyword evidence="3" id="KW-0238">DNA-binding</keyword>
<dbReference type="GO" id="GO:0004519">
    <property type="term" value="F:endonuclease activity"/>
    <property type="evidence" value="ECO:0007669"/>
    <property type="project" value="UniProtKB-KW"/>
</dbReference>
<evidence type="ECO:0000256" key="2">
    <source>
        <dbReference type="ARBA" id="ARBA00022747"/>
    </source>
</evidence>
<keyword evidence="5" id="KW-0255">Endonuclease</keyword>
<dbReference type="GeneID" id="99066308"/>
<feature type="domain" description="Type I restriction modification DNA specificity" evidence="4">
    <location>
        <begin position="4"/>
        <end position="176"/>
    </location>
</feature>
<gene>
    <name evidence="5" type="ORF">EG339_15970</name>
</gene>
<evidence type="ECO:0000256" key="3">
    <source>
        <dbReference type="ARBA" id="ARBA00023125"/>
    </source>
</evidence>
<dbReference type="InterPro" id="IPR044946">
    <property type="entry name" value="Restrct_endonuc_typeI_TRD_sf"/>
</dbReference>
<accession>A0A3G6TDF8</accession>
<evidence type="ECO:0000313" key="6">
    <source>
        <dbReference type="Proteomes" id="UP000271193"/>
    </source>
</evidence>
<proteinExistence type="inferred from homology"/>
<dbReference type="InterPro" id="IPR052021">
    <property type="entry name" value="Type-I_RS_S_subunit"/>
</dbReference>
<keyword evidence="6" id="KW-1185">Reference proteome</keyword>
<evidence type="ECO:0000256" key="1">
    <source>
        <dbReference type="ARBA" id="ARBA00010923"/>
    </source>
</evidence>
<keyword evidence="5" id="KW-0378">Hydrolase</keyword>
<protein>
    <submittedName>
        <fullName evidence="5">Restriction endonuclease subunit M</fullName>
    </submittedName>
</protein>
<sequence length="208" mass="24233">MKYIFRIDEVAKLNQSSITNKDKFELINYLDTSSITKGKIDSWQELKHNYPSRAKRKIKQNTIVYSTVRPNQEHYGFFNSIEKENAIVSTGFATIDVFSDNVEPIFLYYLLTQKWVTNHLHTIAENSVSAYPSINPSDIGNLRFRFPNLTKQKKIANILSDIDNKINLNNQINDNLDICKTLYDYWFVQFDFPNETESLKSAVARCLE</sequence>
<reference evidence="6" key="1">
    <citation type="submission" date="2018-11" db="EMBL/GenBank/DDBJ databases">
        <title>Proposal to divide the Flavobacteriaceae and reorganize its genera based on Amino Acid Identity values calculated from whole genome sequences.</title>
        <authorList>
            <person name="Nicholson A.C."/>
            <person name="Gulvik C.A."/>
            <person name="Whitney A.M."/>
            <person name="Humrighouse B.W."/>
            <person name="Bell M."/>
            <person name="Holmes B."/>
            <person name="Steigerwalt A.G."/>
            <person name="Villarma A."/>
            <person name="Sheth M."/>
            <person name="Batra D."/>
            <person name="Pryor J."/>
            <person name="Bernardet J.-F."/>
            <person name="Hugo C."/>
            <person name="Kampfer P."/>
            <person name="Newman J."/>
            <person name="McQuiston J.R."/>
        </authorList>
    </citation>
    <scope>NUCLEOTIDE SEQUENCE [LARGE SCALE GENOMIC DNA]</scope>
    <source>
        <strain evidence="6">G0229</strain>
    </source>
</reference>
<evidence type="ECO:0000259" key="4">
    <source>
        <dbReference type="Pfam" id="PF01420"/>
    </source>
</evidence>
<dbReference type="KEGG" id="cben:EG339_15970"/>
<comment type="similarity">
    <text evidence="1">Belongs to the type-I restriction system S methylase family.</text>
</comment>
<dbReference type="Proteomes" id="UP000271193">
    <property type="component" value="Chromosome"/>
</dbReference>
<dbReference type="PANTHER" id="PTHR30408:SF13">
    <property type="entry name" value="TYPE I RESTRICTION ENZYME HINDI SPECIFICITY SUBUNIT"/>
    <property type="match status" value="1"/>
</dbReference>
<dbReference type="AlphaFoldDB" id="A0A3G6TDF8"/>
<dbReference type="GO" id="GO:0003677">
    <property type="term" value="F:DNA binding"/>
    <property type="evidence" value="ECO:0007669"/>
    <property type="project" value="UniProtKB-KW"/>
</dbReference>
<dbReference type="REBASE" id="282461">
    <property type="entry name" value="S1.Cbe229ORF15980P"/>
</dbReference>
<name>A0A3G6TDF8_9FLAO</name>
<dbReference type="GO" id="GO:0009307">
    <property type="term" value="P:DNA restriction-modification system"/>
    <property type="evidence" value="ECO:0007669"/>
    <property type="project" value="UniProtKB-KW"/>
</dbReference>
<dbReference type="Pfam" id="PF01420">
    <property type="entry name" value="Methylase_S"/>
    <property type="match status" value="1"/>
</dbReference>
<dbReference type="Gene3D" id="3.90.220.20">
    <property type="entry name" value="DNA methylase specificity domains"/>
    <property type="match status" value="1"/>
</dbReference>
<keyword evidence="5" id="KW-0540">Nuclease</keyword>
<dbReference type="SUPFAM" id="SSF116734">
    <property type="entry name" value="DNA methylase specificity domain"/>
    <property type="match status" value="1"/>
</dbReference>
<dbReference type="EMBL" id="CP033932">
    <property type="protein sequence ID" value="AZB25977.1"/>
    <property type="molecule type" value="Genomic_DNA"/>
</dbReference>
<evidence type="ECO:0000313" key="5">
    <source>
        <dbReference type="EMBL" id="AZB25977.1"/>
    </source>
</evidence>
<dbReference type="PANTHER" id="PTHR30408">
    <property type="entry name" value="TYPE-1 RESTRICTION ENZYME ECOKI SPECIFICITY PROTEIN"/>
    <property type="match status" value="1"/>
</dbReference>
<dbReference type="InterPro" id="IPR000055">
    <property type="entry name" value="Restrct_endonuc_typeI_TRD"/>
</dbReference>